<organism evidence="1 2">
    <name type="scientific">Candidatus Falkowbacteria bacterium CG10_big_fil_rev_8_21_14_0_10_44_15</name>
    <dbReference type="NCBI Taxonomy" id="1974569"/>
    <lineage>
        <taxon>Bacteria</taxon>
        <taxon>Candidatus Falkowiibacteriota</taxon>
    </lineage>
</organism>
<accession>A0A2H0V0P7</accession>
<dbReference type="Proteomes" id="UP000228510">
    <property type="component" value="Unassembled WGS sequence"/>
</dbReference>
<reference evidence="2" key="1">
    <citation type="submission" date="2017-09" db="EMBL/GenBank/DDBJ databases">
        <title>Depth-based differentiation of microbial function through sediment-hosted aquifers and enrichment of novel symbionts in the deep terrestrial subsurface.</title>
        <authorList>
            <person name="Probst A.J."/>
            <person name="Ladd B."/>
            <person name="Jarett J.K."/>
            <person name="Geller-Mcgrath D.E."/>
            <person name="Sieber C.M.K."/>
            <person name="Emerson J.B."/>
            <person name="Anantharaman K."/>
            <person name="Thomas B.C."/>
            <person name="Malmstrom R."/>
            <person name="Stieglmeier M."/>
            <person name="Klingl A."/>
            <person name="Woyke T."/>
            <person name="Ryan C.M."/>
            <person name="Banfield J.F."/>
        </authorList>
    </citation>
    <scope>NUCLEOTIDE SEQUENCE [LARGE SCALE GENOMIC DNA]</scope>
</reference>
<proteinExistence type="predicted"/>
<dbReference type="AlphaFoldDB" id="A0A2H0V0P7"/>
<evidence type="ECO:0000313" key="1">
    <source>
        <dbReference type="EMBL" id="PIR92661.1"/>
    </source>
</evidence>
<name>A0A2H0V0P7_9BACT</name>
<comment type="caution">
    <text evidence="1">The sequence shown here is derived from an EMBL/GenBank/DDBJ whole genome shotgun (WGS) entry which is preliminary data.</text>
</comment>
<dbReference type="EMBL" id="PFAT01000005">
    <property type="protein sequence ID" value="PIR92661.1"/>
    <property type="molecule type" value="Genomic_DNA"/>
</dbReference>
<evidence type="ECO:0000313" key="2">
    <source>
        <dbReference type="Proteomes" id="UP000228510"/>
    </source>
</evidence>
<sequence length="61" mass="7308">MATATNVLNTQQIKKFYIDSCRAHSVKPKKRNFNNFVQLLEGDFSYWLKGNLKFFFEEMNR</sequence>
<protein>
    <submittedName>
        <fullName evidence="1">Uncharacterized protein</fullName>
    </submittedName>
</protein>
<gene>
    <name evidence="1" type="ORF">COU01_00575</name>
</gene>